<dbReference type="InterPro" id="IPR028098">
    <property type="entry name" value="Glyco_trans_4-like_N"/>
</dbReference>
<evidence type="ECO:0000259" key="1">
    <source>
        <dbReference type="Pfam" id="PF13439"/>
    </source>
</evidence>
<comment type="caution">
    <text evidence="2">The sequence shown here is derived from an EMBL/GenBank/DDBJ whole genome shotgun (WGS) entry which is preliminary data.</text>
</comment>
<organism evidence="2 3">
    <name type="scientific">Sphingomonas corticis</name>
    <dbReference type="NCBI Taxonomy" id="2722791"/>
    <lineage>
        <taxon>Bacteria</taxon>
        <taxon>Pseudomonadati</taxon>
        <taxon>Pseudomonadota</taxon>
        <taxon>Alphaproteobacteria</taxon>
        <taxon>Sphingomonadales</taxon>
        <taxon>Sphingomonadaceae</taxon>
        <taxon>Sphingomonas</taxon>
    </lineage>
</organism>
<dbReference type="PANTHER" id="PTHR12526">
    <property type="entry name" value="GLYCOSYLTRANSFERASE"/>
    <property type="match status" value="1"/>
</dbReference>
<dbReference type="EMBL" id="JAAVJH010000002">
    <property type="protein sequence ID" value="NJR77697.1"/>
    <property type="molecule type" value="Genomic_DNA"/>
</dbReference>
<accession>A0ABX1CI73</accession>
<proteinExistence type="predicted"/>
<dbReference type="SUPFAM" id="SSF53756">
    <property type="entry name" value="UDP-Glycosyltransferase/glycogen phosphorylase"/>
    <property type="match status" value="1"/>
</dbReference>
<evidence type="ECO:0000313" key="3">
    <source>
        <dbReference type="Proteomes" id="UP000732399"/>
    </source>
</evidence>
<sequence>MQPRWLTRPLRRDEEPALPPRAVRPLFYRMTDGPRRRVGRLAKVAKGVEHWLGLAAAGREARSWRPDVIHLQWLVLPLLDARGVRRLRRVAPVVMTVHDVTPFNGKDVSALQRRGFAEALALADRLIVHTAGSRAQLVEAGLPAAHIDVVPHGLLETPVGSAAPAVDEAGDARWRIVQFGRIQHYKGVDLLIEALGRIAPADRARIEVVVAGEPQVDTAPLLARARALGLEDTIDFRFGFLSERAMGDLLASADAFVFPYRTIEASGVLHLVAGLERLIVASDTGAFPDLIGRDGAAGTLVDPADPDRLAAALVDTIGRRPTRGIGDAVPGWDEIGRRTRAVYERARRQWAGRGAAGS</sequence>
<protein>
    <submittedName>
        <fullName evidence="2">Glycosyltransferase</fullName>
    </submittedName>
</protein>
<dbReference type="Pfam" id="PF13692">
    <property type="entry name" value="Glyco_trans_1_4"/>
    <property type="match status" value="1"/>
</dbReference>
<dbReference type="Pfam" id="PF13439">
    <property type="entry name" value="Glyco_transf_4"/>
    <property type="match status" value="1"/>
</dbReference>
<feature type="domain" description="Glycosyltransferase subfamily 4-like N-terminal" evidence="1">
    <location>
        <begin position="33"/>
        <end position="153"/>
    </location>
</feature>
<dbReference type="Gene3D" id="3.40.50.2000">
    <property type="entry name" value="Glycogen Phosphorylase B"/>
    <property type="match status" value="2"/>
</dbReference>
<name>A0ABX1CI73_9SPHN</name>
<evidence type="ECO:0000313" key="2">
    <source>
        <dbReference type="EMBL" id="NJR77697.1"/>
    </source>
</evidence>
<keyword evidence="3" id="KW-1185">Reference proteome</keyword>
<reference evidence="2 3" key="1">
    <citation type="submission" date="2020-03" db="EMBL/GenBank/DDBJ databases">
        <authorList>
            <person name="Wang L."/>
            <person name="He N."/>
            <person name="Li Y."/>
            <person name="Fang Y."/>
            <person name="Zhang F."/>
        </authorList>
    </citation>
    <scope>NUCLEOTIDE SEQUENCE [LARGE SCALE GENOMIC DNA]</scope>
    <source>
        <strain evidence="2 3">36D10-4-7</strain>
    </source>
</reference>
<dbReference type="Proteomes" id="UP000732399">
    <property type="component" value="Unassembled WGS sequence"/>
</dbReference>
<gene>
    <name evidence="2" type="ORF">HBH26_03580</name>
</gene>